<evidence type="ECO:0000313" key="2">
    <source>
        <dbReference type="Proteomes" id="UP000003155"/>
    </source>
</evidence>
<organism evidence="1 2">
    <name type="scientific">Prevotella denticola CRIS 18C-A</name>
    <dbReference type="NCBI Taxonomy" id="944557"/>
    <lineage>
        <taxon>Bacteria</taxon>
        <taxon>Pseudomonadati</taxon>
        <taxon>Bacteroidota</taxon>
        <taxon>Bacteroidia</taxon>
        <taxon>Bacteroidales</taxon>
        <taxon>Prevotellaceae</taxon>
        <taxon>Prevotella</taxon>
    </lineage>
</organism>
<keyword evidence="2" id="KW-1185">Reference proteome</keyword>
<reference evidence="1 2" key="1">
    <citation type="submission" date="2011-02" db="EMBL/GenBank/DDBJ databases">
        <authorList>
            <person name="Durkin A.S."/>
            <person name="Madupu R."/>
            <person name="Torralba M."/>
            <person name="Gillis M."/>
            <person name="Methe B."/>
            <person name="Sutton G."/>
            <person name="Nelson K.E."/>
        </authorList>
    </citation>
    <scope>NUCLEOTIDE SEQUENCE [LARGE SCALE GENOMIC DNA]</scope>
    <source>
        <strain evidence="1 2">CRIS 18C-A</strain>
    </source>
</reference>
<comment type="caution">
    <text evidence="1">The sequence shown here is derived from an EMBL/GenBank/DDBJ whole genome shotgun (WGS) entry which is preliminary data.</text>
</comment>
<dbReference type="AlphaFoldDB" id="F0H8H9"/>
<gene>
    <name evidence="1" type="ORF">HMPREF9303_0654</name>
</gene>
<protein>
    <submittedName>
        <fullName evidence="1">Uncharacterized protein</fullName>
    </submittedName>
</protein>
<dbReference type="EMBL" id="AEXO01000092">
    <property type="protein sequence ID" value="EGC85878.1"/>
    <property type="molecule type" value="Genomic_DNA"/>
</dbReference>
<evidence type="ECO:0000313" key="1">
    <source>
        <dbReference type="EMBL" id="EGC85878.1"/>
    </source>
</evidence>
<proteinExistence type="predicted"/>
<sequence>MTRTPSYVYIMNRENLYTSVLISDSGHQPYIRKADCANHLISSTLQGT</sequence>
<name>F0H8H9_9BACT</name>
<accession>F0H8H9</accession>
<dbReference type="Proteomes" id="UP000003155">
    <property type="component" value="Unassembled WGS sequence"/>
</dbReference>